<evidence type="ECO:0000313" key="2">
    <source>
        <dbReference type="Proteomes" id="UP000298493"/>
    </source>
</evidence>
<comment type="caution">
    <text evidence="1">The sequence shown here is derived from an EMBL/GenBank/DDBJ whole genome shotgun (WGS) entry which is preliminary data.</text>
</comment>
<sequence length="250" mass="27582">MTTNSNSRLQPTALTSTTLPSFLQNILDTHTTPTNLIVGSSEAVFVQELYASTELEKTQQAHEAETEGLDPAKAHRIASRNHPLAIPTVHQIFTSRTVNMTFCETLAQLQAQLAIHGISKTYISEKLEGSVVPTLALLNSIHLHRGTCSFSAQGLSRTLASAVEAAHRGRQKLVLVEYPSHVPTTTNEDMDTDIGDEEMLDTTVEQTKDIWEEDVAILNVTTKSFGAGERGWVGRTVKVRKVIERWCIFD</sequence>
<evidence type="ECO:0000313" key="1">
    <source>
        <dbReference type="EMBL" id="TID25792.1"/>
    </source>
</evidence>
<protein>
    <submittedName>
        <fullName evidence="1">Uncharacterized protein</fullName>
    </submittedName>
</protein>
<dbReference type="Proteomes" id="UP000298493">
    <property type="component" value="Unassembled WGS sequence"/>
</dbReference>
<reference evidence="1 2" key="1">
    <citation type="submission" date="2019-04" db="EMBL/GenBank/DDBJ databases">
        <title>High contiguity whole genome sequence and gene annotation resource for two Venturia nashicola isolates.</title>
        <authorList>
            <person name="Prokchorchik M."/>
            <person name="Won K."/>
            <person name="Lee Y."/>
            <person name="Choi E.D."/>
            <person name="Segonzac C."/>
            <person name="Sohn K.H."/>
        </authorList>
    </citation>
    <scope>NUCLEOTIDE SEQUENCE [LARGE SCALE GENOMIC DNA]</scope>
    <source>
        <strain evidence="1 2">PRI2</strain>
    </source>
</reference>
<gene>
    <name evidence="1" type="ORF">E6O75_ATG03655</name>
</gene>
<dbReference type="EMBL" id="SNSC02000003">
    <property type="protein sequence ID" value="TID25792.1"/>
    <property type="molecule type" value="Genomic_DNA"/>
</dbReference>
<proteinExistence type="predicted"/>
<dbReference type="AlphaFoldDB" id="A0A4Z1PRW0"/>
<name>A0A4Z1PRW0_9PEZI</name>
<accession>A0A4Z1PRW0</accession>
<keyword evidence="2" id="KW-1185">Reference proteome</keyword>
<organism evidence="1 2">
    <name type="scientific">Venturia nashicola</name>
    <dbReference type="NCBI Taxonomy" id="86259"/>
    <lineage>
        <taxon>Eukaryota</taxon>
        <taxon>Fungi</taxon>
        <taxon>Dikarya</taxon>
        <taxon>Ascomycota</taxon>
        <taxon>Pezizomycotina</taxon>
        <taxon>Dothideomycetes</taxon>
        <taxon>Pleosporomycetidae</taxon>
        <taxon>Venturiales</taxon>
        <taxon>Venturiaceae</taxon>
        <taxon>Venturia</taxon>
    </lineage>
</organism>